<keyword evidence="5 7" id="KW-1133">Transmembrane helix</keyword>
<proteinExistence type="inferred from homology"/>
<keyword evidence="3" id="KW-1003">Cell membrane</keyword>
<gene>
    <name evidence="8" type="ORF">ACFSW5_10945</name>
</gene>
<evidence type="ECO:0000256" key="1">
    <source>
        <dbReference type="ARBA" id="ARBA00004651"/>
    </source>
</evidence>
<dbReference type="Pfam" id="PF03994">
    <property type="entry name" value="DUF350"/>
    <property type="match status" value="1"/>
</dbReference>
<evidence type="ECO:0000256" key="4">
    <source>
        <dbReference type="ARBA" id="ARBA00022692"/>
    </source>
</evidence>
<keyword evidence="9" id="KW-1185">Reference proteome</keyword>
<dbReference type="RefSeq" id="WP_379272655.1">
    <property type="nucleotide sequence ID" value="NZ_JBHUGT010000013.1"/>
</dbReference>
<keyword evidence="4 7" id="KW-0812">Transmembrane</keyword>
<evidence type="ECO:0000313" key="8">
    <source>
        <dbReference type="EMBL" id="MFD2660762.1"/>
    </source>
</evidence>
<comment type="subcellular location">
    <subcellularLocation>
        <location evidence="1">Cell membrane</location>
        <topology evidence="1">Multi-pass membrane protein</topology>
    </subcellularLocation>
</comment>
<feature type="transmembrane region" description="Helical" evidence="7">
    <location>
        <begin position="46"/>
        <end position="65"/>
    </location>
</feature>
<dbReference type="PANTHER" id="PTHR40043:SF1">
    <property type="entry name" value="UPF0719 INNER MEMBRANE PROTEIN YJFL"/>
    <property type="match status" value="1"/>
</dbReference>
<evidence type="ECO:0000256" key="2">
    <source>
        <dbReference type="ARBA" id="ARBA00005779"/>
    </source>
</evidence>
<dbReference type="EMBL" id="JBHUMY010000011">
    <property type="protein sequence ID" value="MFD2660762.1"/>
    <property type="molecule type" value="Genomic_DNA"/>
</dbReference>
<comment type="similarity">
    <text evidence="2">Belongs to the UPF0719 family.</text>
</comment>
<protein>
    <submittedName>
        <fullName evidence="8">DUF350 domain-containing protein</fullName>
    </submittedName>
</protein>
<sequence length="133" mass="14423">MDWIAILRIPVWTALGAVLLLALMLLDSLTTKYRDFQEIREGNTAVTARFVLKLIAQAYILGQSIAKSGDLWEALVISVVSFVVLFIVEWLFRIGLAAAGGIKLEEGIHEGKVNYALFAGSLHLAGALIIGAV</sequence>
<feature type="transmembrane region" description="Helical" evidence="7">
    <location>
        <begin position="6"/>
        <end position="26"/>
    </location>
</feature>
<evidence type="ECO:0000313" key="9">
    <source>
        <dbReference type="Proteomes" id="UP001597493"/>
    </source>
</evidence>
<name>A0ABW5QWM6_9BACL</name>
<evidence type="ECO:0000256" key="5">
    <source>
        <dbReference type="ARBA" id="ARBA00022989"/>
    </source>
</evidence>
<organism evidence="8 9">
    <name type="scientific">Paenibacillus thailandensis</name>
    <dbReference type="NCBI Taxonomy" id="393250"/>
    <lineage>
        <taxon>Bacteria</taxon>
        <taxon>Bacillati</taxon>
        <taxon>Bacillota</taxon>
        <taxon>Bacilli</taxon>
        <taxon>Bacillales</taxon>
        <taxon>Paenibacillaceae</taxon>
        <taxon>Paenibacillus</taxon>
    </lineage>
</organism>
<evidence type="ECO:0000256" key="6">
    <source>
        <dbReference type="ARBA" id="ARBA00023136"/>
    </source>
</evidence>
<dbReference type="PANTHER" id="PTHR40043">
    <property type="entry name" value="UPF0719 INNER MEMBRANE PROTEIN YJFL"/>
    <property type="match status" value="1"/>
</dbReference>
<feature type="transmembrane region" description="Helical" evidence="7">
    <location>
        <begin position="113"/>
        <end position="132"/>
    </location>
</feature>
<dbReference type="Proteomes" id="UP001597493">
    <property type="component" value="Unassembled WGS sequence"/>
</dbReference>
<evidence type="ECO:0000256" key="7">
    <source>
        <dbReference type="SAM" id="Phobius"/>
    </source>
</evidence>
<dbReference type="InterPro" id="IPR007140">
    <property type="entry name" value="DUF350"/>
</dbReference>
<accession>A0ABW5QWM6</accession>
<evidence type="ECO:0000256" key="3">
    <source>
        <dbReference type="ARBA" id="ARBA00022475"/>
    </source>
</evidence>
<reference evidence="9" key="1">
    <citation type="journal article" date="2019" name="Int. J. Syst. Evol. Microbiol.">
        <title>The Global Catalogue of Microorganisms (GCM) 10K type strain sequencing project: providing services to taxonomists for standard genome sequencing and annotation.</title>
        <authorList>
            <consortium name="The Broad Institute Genomics Platform"/>
            <consortium name="The Broad Institute Genome Sequencing Center for Infectious Disease"/>
            <person name="Wu L."/>
            <person name="Ma J."/>
        </authorList>
    </citation>
    <scope>NUCLEOTIDE SEQUENCE [LARGE SCALE GENOMIC DNA]</scope>
    <source>
        <strain evidence="9">TISTR 1827</strain>
    </source>
</reference>
<keyword evidence="6 7" id="KW-0472">Membrane</keyword>
<feature type="transmembrane region" description="Helical" evidence="7">
    <location>
        <begin position="71"/>
        <end position="92"/>
    </location>
</feature>
<comment type="caution">
    <text evidence="8">The sequence shown here is derived from an EMBL/GenBank/DDBJ whole genome shotgun (WGS) entry which is preliminary data.</text>
</comment>